<keyword evidence="12" id="KW-1185">Reference proteome</keyword>
<dbReference type="PANTHER" id="PTHR43643:SF6">
    <property type="entry name" value="HISTIDINOL-PHOSPHATE AMINOTRANSFERASE"/>
    <property type="match status" value="1"/>
</dbReference>
<evidence type="ECO:0000256" key="6">
    <source>
        <dbReference type="ARBA" id="ARBA00022679"/>
    </source>
</evidence>
<proteinExistence type="inferred from homology"/>
<dbReference type="GO" id="GO:0004400">
    <property type="term" value="F:histidinol-phosphate transaminase activity"/>
    <property type="evidence" value="ECO:0007669"/>
    <property type="project" value="UniProtKB-EC"/>
</dbReference>
<dbReference type="SUPFAM" id="SSF53383">
    <property type="entry name" value="PLP-dependent transferases"/>
    <property type="match status" value="1"/>
</dbReference>
<dbReference type="Gene3D" id="3.40.640.10">
    <property type="entry name" value="Type I PLP-dependent aspartate aminotransferase-like (Major domain)"/>
    <property type="match status" value="1"/>
</dbReference>
<dbReference type="Gene3D" id="3.90.1150.10">
    <property type="entry name" value="Aspartate Aminotransferase, domain 1"/>
    <property type="match status" value="1"/>
</dbReference>
<dbReference type="InterPro" id="IPR015424">
    <property type="entry name" value="PyrdxlP-dep_Trfase"/>
</dbReference>
<evidence type="ECO:0000259" key="10">
    <source>
        <dbReference type="Pfam" id="PF00155"/>
    </source>
</evidence>
<keyword evidence="8" id="KW-0368">Histidine biosynthesis</keyword>
<name>A0A1X7LFA9_9BACT</name>
<dbReference type="Pfam" id="PF00155">
    <property type="entry name" value="Aminotran_1_2"/>
    <property type="match status" value="1"/>
</dbReference>
<evidence type="ECO:0000256" key="4">
    <source>
        <dbReference type="ARBA" id="ARBA00022576"/>
    </source>
</evidence>
<dbReference type="EMBL" id="FXAW01000011">
    <property type="protein sequence ID" value="SMG52538.1"/>
    <property type="molecule type" value="Genomic_DNA"/>
</dbReference>
<dbReference type="GO" id="GO:0030170">
    <property type="term" value="F:pyridoxal phosphate binding"/>
    <property type="evidence" value="ECO:0007669"/>
    <property type="project" value="InterPro"/>
</dbReference>
<accession>A0A1X7LFA9</accession>
<dbReference type="RefSeq" id="WP_085519081.1">
    <property type="nucleotide sequence ID" value="NZ_FXAW01000011.1"/>
</dbReference>
<reference evidence="12" key="1">
    <citation type="submission" date="2017-04" db="EMBL/GenBank/DDBJ databases">
        <authorList>
            <person name="Varghese N."/>
            <person name="Submissions S."/>
        </authorList>
    </citation>
    <scope>NUCLEOTIDE SEQUENCE [LARGE SCALE GENOMIC DNA]</scope>
    <source>
        <strain evidence="12">DSM 4125</strain>
    </source>
</reference>
<dbReference type="InterPro" id="IPR050106">
    <property type="entry name" value="HistidinolP_aminotransfase"/>
</dbReference>
<evidence type="ECO:0000256" key="7">
    <source>
        <dbReference type="ARBA" id="ARBA00022898"/>
    </source>
</evidence>
<evidence type="ECO:0000256" key="5">
    <source>
        <dbReference type="ARBA" id="ARBA00022605"/>
    </source>
</evidence>
<keyword evidence="5" id="KW-0028">Amino-acid biosynthesis</keyword>
<dbReference type="Proteomes" id="UP000193804">
    <property type="component" value="Unassembled WGS sequence"/>
</dbReference>
<keyword evidence="7" id="KW-0663">Pyridoxal phosphate</keyword>
<evidence type="ECO:0000256" key="8">
    <source>
        <dbReference type="ARBA" id="ARBA00023102"/>
    </source>
</evidence>
<comment type="catalytic activity">
    <reaction evidence="9">
        <text>L-histidinol phosphate + 2-oxoglutarate = 3-(imidazol-4-yl)-2-oxopropyl phosphate + L-glutamate</text>
        <dbReference type="Rhea" id="RHEA:23744"/>
        <dbReference type="ChEBI" id="CHEBI:16810"/>
        <dbReference type="ChEBI" id="CHEBI:29985"/>
        <dbReference type="ChEBI" id="CHEBI:57766"/>
        <dbReference type="ChEBI" id="CHEBI:57980"/>
        <dbReference type="EC" id="2.6.1.9"/>
    </reaction>
</comment>
<dbReference type="EC" id="2.6.1.9" evidence="3"/>
<evidence type="ECO:0000256" key="3">
    <source>
        <dbReference type="ARBA" id="ARBA00012748"/>
    </source>
</evidence>
<dbReference type="InterPro" id="IPR015422">
    <property type="entry name" value="PyrdxlP-dep_Trfase_small"/>
</dbReference>
<sequence>MKNIDRRQWLKSVGLVSTMAFLNPAELISKHHTTNSGYLSKNNLISLTSNENPYGPSQKVRKAITASFDHTCRYPFVYLKELVKNIAEKEGVSENCIVVTGGSTEGLKASGLTYGLGGREIIAADPTFQAMLRYAENFGAYVHRVPVNDKMEHDLEEMAMRVTSKTGLIFLCNPNNPTGTLLDKDKLRDFCNSLESKAVIFSDEAYYDYITDPDYPSMVELVKEGKNVIVSKTFSKVYGLAGIRIGYLVARPDIATRLKSNVMAMTNVLAIAAANEALKDDEFYKFSISKNYEGKALIYKTLDKLKLSYIESHTNFVFFQSNKHIDELSAEMLNEGVAIGRPFPPMYDWARISTGTIEEVAGFCQAIEKVYS</sequence>
<dbReference type="PANTHER" id="PTHR43643">
    <property type="entry name" value="HISTIDINOL-PHOSPHATE AMINOTRANSFERASE 2"/>
    <property type="match status" value="1"/>
</dbReference>
<dbReference type="AlphaFoldDB" id="A0A1X7LFA9"/>
<dbReference type="CDD" id="cd00609">
    <property type="entry name" value="AAT_like"/>
    <property type="match status" value="1"/>
</dbReference>
<dbReference type="OrthoDB" id="9813612at2"/>
<evidence type="ECO:0000256" key="1">
    <source>
        <dbReference type="ARBA" id="ARBA00005011"/>
    </source>
</evidence>
<evidence type="ECO:0000256" key="9">
    <source>
        <dbReference type="ARBA" id="ARBA00047481"/>
    </source>
</evidence>
<protein>
    <recommendedName>
        <fullName evidence="3">histidinol-phosphate transaminase</fullName>
        <ecNumber evidence="3">2.6.1.9</ecNumber>
    </recommendedName>
</protein>
<keyword evidence="4 11" id="KW-0032">Aminotransferase</keyword>
<dbReference type="InterPro" id="IPR004839">
    <property type="entry name" value="Aminotransferase_I/II_large"/>
</dbReference>
<gene>
    <name evidence="11" type="ORF">SAMN05661096_03962</name>
</gene>
<dbReference type="STRING" id="1028.SAMN05661096_03962"/>
<feature type="domain" description="Aminotransferase class I/classII large" evidence="10">
    <location>
        <begin position="43"/>
        <end position="367"/>
    </location>
</feature>
<dbReference type="GO" id="GO:0000105">
    <property type="term" value="P:L-histidine biosynthetic process"/>
    <property type="evidence" value="ECO:0007669"/>
    <property type="project" value="UniProtKB-KW"/>
</dbReference>
<comment type="pathway">
    <text evidence="1">Amino-acid biosynthesis; L-histidine biosynthesis; L-histidine from 5-phospho-alpha-D-ribose 1-diphosphate: step 7/9.</text>
</comment>
<evidence type="ECO:0000256" key="2">
    <source>
        <dbReference type="ARBA" id="ARBA00007970"/>
    </source>
</evidence>
<keyword evidence="6 11" id="KW-0808">Transferase</keyword>
<evidence type="ECO:0000313" key="12">
    <source>
        <dbReference type="Proteomes" id="UP000193804"/>
    </source>
</evidence>
<comment type="similarity">
    <text evidence="2">Belongs to the class-II pyridoxal-phosphate-dependent aminotransferase family. Histidinol-phosphate aminotransferase subfamily.</text>
</comment>
<evidence type="ECO:0000313" key="11">
    <source>
        <dbReference type="EMBL" id="SMG52538.1"/>
    </source>
</evidence>
<organism evidence="11 12">
    <name type="scientific">Marivirga sericea</name>
    <dbReference type="NCBI Taxonomy" id="1028"/>
    <lineage>
        <taxon>Bacteria</taxon>
        <taxon>Pseudomonadati</taxon>
        <taxon>Bacteroidota</taxon>
        <taxon>Cytophagia</taxon>
        <taxon>Cytophagales</taxon>
        <taxon>Marivirgaceae</taxon>
        <taxon>Marivirga</taxon>
    </lineage>
</organism>
<dbReference type="InterPro" id="IPR015421">
    <property type="entry name" value="PyrdxlP-dep_Trfase_major"/>
</dbReference>